<feature type="transmembrane region" description="Helical" evidence="1">
    <location>
        <begin position="228"/>
        <end position="248"/>
    </location>
</feature>
<keyword evidence="1" id="KW-0472">Membrane</keyword>
<keyword evidence="1" id="KW-0812">Transmembrane</keyword>
<keyword evidence="1" id="KW-1133">Transmembrane helix</keyword>
<feature type="transmembrane region" description="Helical" evidence="1">
    <location>
        <begin position="286"/>
        <end position="305"/>
    </location>
</feature>
<proteinExistence type="predicted"/>
<evidence type="ECO:0000313" key="2">
    <source>
        <dbReference type="EMBL" id="RNA06402.1"/>
    </source>
</evidence>
<dbReference type="AlphaFoldDB" id="A0A3M7Q5D2"/>
<accession>A0A3M7Q5D2</accession>
<protein>
    <submittedName>
        <fullName evidence="2">Uncharacterized protein</fullName>
    </submittedName>
</protein>
<dbReference type="EMBL" id="REGN01007404">
    <property type="protein sequence ID" value="RNA06402.1"/>
    <property type="molecule type" value="Genomic_DNA"/>
</dbReference>
<gene>
    <name evidence="2" type="ORF">BpHYR1_034246</name>
</gene>
<organism evidence="2 3">
    <name type="scientific">Brachionus plicatilis</name>
    <name type="common">Marine rotifer</name>
    <name type="synonym">Brachionus muelleri</name>
    <dbReference type="NCBI Taxonomy" id="10195"/>
    <lineage>
        <taxon>Eukaryota</taxon>
        <taxon>Metazoa</taxon>
        <taxon>Spiralia</taxon>
        <taxon>Gnathifera</taxon>
        <taxon>Rotifera</taxon>
        <taxon>Eurotatoria</taxon>
        <taxon>Monogononta</taxon>
        <taxon>Pseudotrocha</taxon>
        <taxon>Ploima</taxon>
        <taxon>Brachionidae</taxon>
        <taxon>Brachionus</taxon>
    </lineage>
</organism>
<comment type="caution">
    <text evidence="2">The sequence shown here is derived from an EMBL/GenBank/DDBJ whole genome shotgun (WGS) entry which is preliminary data.</text>
</comment>
<sequence length="447" mass="52227">MYPGEIVTTLEAIRARQYRQKKRQNAFIRDISFGYSSSQTVTAVKKEFIRNEIEISKGFTSAREIALEVRRVFSVKLGLSIICNYRKKMGYVYRRARAMPNLSFAKKKQRELFAKRYKQKTSKPSCVGVREKSSLKINIWAAIRSKGPSRFYSFIHQIVTIIVTIQAVVTKRPLTLYNVVHRYGRISINLTQNFEGPSKLPATQIFSFRGFFSLFPTQIGFATRLQTYFVSFLNSFCTFALILPLRYLQTVFSLTDNDCVRFLYIALTSVSRCRIGFNWGLTVSDFYFHSVRILIVLSMASFVWYKKRIASKKFSNFGWVVGKVVISFDINVFLTWILFSVNILNFKMCCGIVRTLFLTFLIWKRLVAVFNASCISFVRDCTQIFCIEMGVFLSCFRSKSFSKFLPINIFKIFWDSCYVFESCCYWAVITDRVRENIEFFYVFQHVL</sequence>
<keyword evidence="3" id="KW-1185">Reference proteome</keyword>
<reference evidence="2 3" key="1">
    <citation type="journal article" date="2018" name="Sci. Rep.">
        <title>Genomic signatures of local adaptation to the degree of environmental predictability in rotifers.</title>
        <authorList>
            <person name="Franch-Gras L."/>
            <person name="Hahn C."/>
            <person name="Garcia-Roger E.M."/>
            <person name="Carmona M.J."/>
            <person name="Serra M."/>
            <person name="Gomez A."/>
        </authorList>
    </citation>
    <scope>NUCLEOTIDE SEQUENCE [LARGE SCALE GENOMIC DNA]</scope>
    <source>
        <strain evidence="2">HYR1</strain>
    </source>
</reference>
<dbReference type="Proteomes" id="UP000276133">
    <property type="component" value="Unassembled WGS sequence"/>
</dbReference>
<name>A0A3M7Q5D2_BRAPC</name>
<evidence type="ECO:0000313" key="3">
    <source>
        <dbReference type="Proteomes" id="UP000276133"/>
    </source>
</evidence>
<evidence type="ECO:0000256" key="1">
    <source>
        <dbReference type="SAM" id="Phobius"/>
    </source>
</evidence>
<feature type="transmembrane region" description="Helical" evidence="1">
    <location>
        <begin position="317"/>
        <end position="339"/>
    </location>
</feature>